<dbReference type="RefSeq" id="WP_049745600.1">
    <property type="nucleotide sequence ID" value="NZ_CP012150.1"/>
</dbReference>
<evidence type="ECO:0000256" key="1">
    <source>
        <dbReference type="SAM" id="MobiDB-lite"/>
    </source>
</evidence>
<dbReference type="PATRIC" id="fig|134601.6.peg.3324"/>
<feature type="region of interest" description="Disordered" evidence="1">
    <location>
        <begin position="53"/>
        <end position="75"/>
    </location>
</feature>
<organism evidence="2 3">
    <name type="scientific">Mycolicibacterium goodii</name>
    <name type="common">Mycobacterium goodii</name>
    <dbReference type="NCBI Taxonomy" id="134601"/>
    <lineage>
        <taxon>Bacteria</taxon>
        <taxon>Bacillati</taxon>
        <taxon>Actinomycetota</taxon>
        <taxon>Actinomycetes</taxon>
        <taxon>Mycobacteriales</taxon>
        <taxon>Mycobacteriaceae</taxon>
        <taxon>Mycolicibacterium</taxon>
    </lineage>
</organism>
<dbReference type="PROSITE" id="PS51257">
    <property type="entry name" value="PROKAR_LIPOPROTEIN"/>
    <property type="match status" value="1"/>
</dbReference>
<dbReference type="Pfam" id="PF04228">
    <property type="entry name" value="Zn_peptidase"/>
    <property type="match status" value="1"/>
</dbReference>
<sequence length="497" mass="52070">MNADVGRRMVARVCWGAFLAVCAIVLAGCSSDPAIAGRATSMLFVPDRVGGLRVTEGPSGTRPDAPAPRRQAENTDGGQIDTLALLAVDDIEDFWSQNYSGGSLRGSFTPIRRLVSFNSDQSPGIEICGENTEGLTNAFYCFNQDVMAWDRGVAIPVAAQYFGQMGVVGVMAHEYGHAVQHQAGLIDTRSTPVLVAEQQADCFAGVYLRWVAAGNSPRFTLSTGDGLNHVLAGIIYIRDPLMTQIDAALTGNEHGSALDRVSAFQIGFSGNVDQCAAIDMDDIKKRRGDLPKFLDGPAGDPSTGASTGPSTGNDEITDGLVDNVMQALTQVYAPANPPNLVIGDAPACPDARPTPPASYCPATNTIVVDMPGLQALGETKTENEEQELLQGDNSAISVLTSRYGLAVAHQKGHAIDNPVAAMRTACLTGVAQAAMAEPGLPVRLSAGDTDEAISGLLTNGLAASDVNGALLPAGFTRILGYRSGLQGDDAQCYQRFP</sequence>
<feature type="region of interest" description="Disordered" evidence="1">
    <location>
        <begin position="289"/>
        <end position="315"/>
    </location>
</feature>
<dbReference type="OrthoDB" id="5168289at2"/>
<dbReference type="KEGG" id="mgo:AFA91_16035"/>
<evidence type="ECO:0000313" key="2">
    <source>
        <dbReference type="EMBL" id="AKS33164.1"/>
    </source>
</evidence>
<name>A0A0K0X6W2_MYCGD</name>
<dbReference type="AlphaFoldDB" id="A0A0K0X6W2"/>
<dbReference type="SUPFAM" id="SSF55486">
    <property type="entry name" value="Metalloproteases ('zincins'), catalytic domain"/>
    <property type="match status" value="1"/>
</dbReference>
<dbReference type="InterPro" id="IPR007343">
    <property type="entry name" value="Uncharacterised_pept_Zn_put"/>
</dbReference>
<evidence type="ECO:0000313" key="3">
    <source>
        <dbReference type="Proteomes" id="UP000062255"/>
    </source>
</evidence>
<accession>A0A0K0X6W2</accession>
<dbReference type="STRING" id="134601.AFA91_16035"/>
<feature type="compositionally biased region" description="Polar residues" evidence="1">
    <location>
        <begin position="303"/>
        <end position="314"/>
    </location>
</feature>
<dbReference type="Proteomes" id="UP000062255">
    <property type="component" value="Chromosome"/>
</dbReference>
<protein>
    <submittedName>
        <fullName evidence="2">Peptidase</fullName>
    </submittedName>
</protein>
<reference evidence="2 3" key="1">
    <citation type="submission" date="2015-07" db="EMBL/GenBank/DDBJ databases">
        <title>Complete genome sequence of Mycobacterium goodii X7B, a facultative thermophilic biodesulfurizing bacterium.</title>
        <authorList>
            <person name="Yu B."/>
            <person name="Li F."/>
            <person name="Xu P."/>
        </authorList>
    </citation>
    <scope>NUCLEOTIDE SEQUENCE [LARGE SCALE GENOMIC DNA]</scope>
    <source>
        <strain evidence="2 3">X7B</strain>
    </source>
</reference>
<dbReference type="EMBL" id="CP012150">
    <property type="protein sequence ID" value="AKS33164.1"/>
    <property type="molecule type" value="Genomic_DNA"/>
</dbReference>
<gene>
    <name evidence="2" type="ORF">AFA91_16035</name>
</gene>
<proteinExistence type="predicted"/>